<sequence>MAAAASNSKPLVLVFSLSAMKMAEMDVHLLKHLRARSQVEVVTSRDTALRWLSRPPRPQAILLADEVVTERKQEQLLLKLAEYARSGGTIVFGCRFPTFVKPKNMETMFQRTLGLPWARGDYHRSTFSLNRRVENISLEHLAPSYSMKASHLRNVAPTAAVYVPTDESRIESLVFAPDPVRNLDQTPAAFSKLGQGYVGYVGDVNAEEETTHLLIAMLLASLREIKPTGQLNSTQGSPNVQRPSVLILSLHKDAAFDELNVAVYAALRSRANVTEASTKQQALRGFTSSPLPNAVLVTDAGIMDEENNQVLSKLVTYSQRRGFTIVFACQFSSFVRWPDLDALFQRLDLSWRSGSYTKMDVTVTKSVDNIDFDALTETYEYPKALFLQHVPWEESVYVPTLQYRSNETLAAFGSTLCGGCIGYAGDVNPSEHVTKLVIALCFPKISPANTENQSPVSQTAAPTPAPQPPREAARDQGPKPEVLLISFDKLSFFDGIEQQLLSALNKNAVVQEVLDAKAALKRLSAKPSPAAIILTHPSVIHNDKVIHHLIAYARAGGKVIVGSQFSNYLPLDQLKPFFQKWELPWVAGVYHRTTIALTPDRVPSPLRSSKLFPAYSAKAVHLKHVKKEHRVYAPTTTSTMEEQFGQPGAPITGSLLEETAAAWAPIGKGYVGYIGDINSEEESTRLVLEMCGVTVKPGDLGPRKCDVGTYVEAGDLKPITDTYGERLLPTRQDLSKPRPREKEVAARSVERANMSRRKRLTAEVLKEEGNKLFKEGKSAQAASKYRQAAMIYGPRPVYMSNLAAALLKMGKYIEAESAASRALFYEPKNIKARYRRGMANKGLEMYASAIEDFRSVLRQDPSSNIARTALEETLLLNHGRALSEGNPKELEENDPLWEIMTESDSSEYKHEGNNTPCRYLNHDGCNDGSQCRWKHAPDARSIRDELGRNVCMIWLVGNCILGNKCYYAHDKTYLPAGGWWNKPEQTTNLRGAVDHFNVTGNKNSDRAMFLHSVMNLQNWRSDEWMSGRFSELDNDKTTIGQRASITVNTTQRDGRFKYEYSMSTEAMAGMAGGVDEYDDDDDEDEEDEDEEDEDEDYDEDGWDEEEERWNNCGFTNSEVHELLCQGVKPWDEDAWDVLEALHSM</sequence>
<dbReference type="InterPro" id="IPR051966">
    <property type="entry name" value="RPAP3"/>
</dbReference>
<protein>
    <recommendedName>
        <fullName evidence="5">C3H1-type domain-containing protein</fullName>
    </recommendedName>
</protein>
<gene>
    <name evidence="6" type="ORF">C8Q71DRAFT_761189</name>
</gene>
<dbReference type="Gene3D" id="1.25.40.10">
    <property type="entry name" value="Tetratricopeptide repeat domain"/>
    <property type="match status" value="1"/>
</dbReference>
<dbReference type="PROSITE" id="PS50103">
    <property type="entry name" value="ZF_C3H1"/>
    <property type="match status" value="2"/>
</dbReference>
<dbReference type="EMBL" id="JADCUA010000011">
    <property type="protein sequence ID" value="KAH9836197.1"/>
    <property type="molecule type" value="Genomic_DNA"/>
</dbReference>
<reference evidence="6 7" key="1">
    <citation type="journal article" date="2021" name="Environ. Microbiol.">
        <title>Gene family expansions and transcriptome signatures uncover fungal adaptations to wood decay.</title>
        <authorList>
            <person name="Hage H."/>
            <person name="Miyauchi S."/>
            <person name="Viragh M."/>
            <person name="Drula E."/>
            <person name="Min B."/>
            <person name="Chaduli D."/>
            <person name="Navarro D."/>
            <person name="Favel A."/>
            <person name="Norest M."/>
            <person name="Lesage-Meessen L."/>
            <person name="Balint B."/>
            <person name="Merenyi Z."/>
            <person name="de Eugenio L."/>
            <person name="Morin E."/>
            <person name="Martinez A.T."/>
            <person name="Baldrian P."/>
            <person name="Stursova M."/>
            <person name="Martinez M.J."/>
            <person name="Novotny C."/>
            <person name="Magnuson J.K."/>
            <person name="Spatafora J.W."/>
            <person name="Maurice S."/>
            <person name="Pangilinan J."/>
            <person name="Andreopoulos W."/>
            <person name="LaButti K."/>
            <person name="Hundley H."/>
            <person name="Na H."/>
            <person name="Kuo A."/>
            <person name="Barry K."/>
            <person name="Lipzen A."/>
            <person name="Henrissat B."/>
            <person name="Riley R."/>
            <person name="Ahrendt S."/>
            <person name="Nagy L.G."/>
            <person name="Grigoriev I.V."/>
            <person name="Martin F."/>
            <person name="Rosso M.N."/>
        </authorList>
    </citation>
    <scope>NUCLEOTIDE SEQUENCE [LARGE SCALE GENOMIC DNA]</scope>
    <source>
        <strain evidence="6 7">CIRM-BRFM 1785</strain>
    </source>
</reference>
<dbReference type="SUPFAM" id="SSF48452">
    <property type="entry name" value="TPR-like"/>
    <property type="match status" value="1"/>
</dbReference>
<evidence type="ECO:0000313" key="6">
    <source>
        <dbReference type="EMBL" id="KAH9836197.1"/>
    </source>
</evidence>
<evidence type="ECO:0000256" key="1">
    <source>
        <dbReference type="ARBA" id="ARBA00022803"/>
    </source>
</evidence>
<dbReference type="InterPro" id="IPR019734">
    <property type="entry name" value="TPR_rpt"/>
</dbReference>
<keyword evidence="3" id="KW-0863">Zinc-finger</keyword>
<dbReference type="PANTHER" id="PTHR46423">
    <property type="entry name" value="RNA POLYMERASE II-ASSOCIATED PROTEIN 3"/>
    <property type="match status" value="1"/>
</dbReference>
<name>A0ABQ8KEN1_9APHY</name>
<proteinExistence type="predicted"/>
<evidence type="ECO:0000256" key="3">
    <source>
        <dbReference type="PROSITE-ProRule" id="PRU00723"/>
    </source>
</evidence>
<evidence type="ECO:0000256" key="2">
    <source>
        <dbReference type="PROSITE-ProRule" id="PRU00339"/>
    </source>
</evidence>
<dbReference type="PROSITE" id="PS50005">
    <property type="entry name" value="TPR"/>
    <property type="match status" value="1"/>
</dbReference>
<evidence type="ECO:0000259" key="5">
    <source>
        <dbReference type="PROSITE" id="PS50103"/>
    </source>
</evidence>
<feature type="zinc finger region" description="C3H1-type" evidence="3">
    <location>
        <begin position="911"/>
        <end position="938"/>
    </location>
</feature>
<feature type="compositionally biased region" description="Acidic residues" evidence="4">
    <location>
        <begin position="1075"/>
        <end position="1107"/>
    </location>
</feature>
<feature type="region of interest" description="Disordered" evidence="4">
    <location>
        <begin position="1071"/>
        <end position="1113"/>
    </location>
</feature>
<comment type="caution">
    <text evidence="6">The sequence shown here is derived from an EMBL/GenBank/DDBJ whole genome shotgun (WGS) entry which is preliminary data.</text>
</comment>
<dbReference type="Gene3D" id="3.30.1370.210">
    <property type="match status" value="1"/>
</dbReference>
<keyword evidence="3" id="KW-0479">Metal-binding</keyword>
<feature type="repeat" description="TPR" evidence="2">
    <location>
        <begin position="830"/>
        <end position="863"/>
    </location>
</feature>
<dbReference type="Proteomes" id="UP000814176">
    <property type="component" value="Unassembled WGS sequence"/>
</dbReference>
<evidence type="ECO:0000313" key="7">
    <source>
        <dbReference type="Proteomes" id="UP000814176"/>
    </source>
</evidence>
<feature type="zinc finger region" description="C3H1-type" evidence="3">
    <location>
        <begin position="945"/>
        <end position="972"/>
    </location>
</feature>
<feature type="region of interest" description="Disordered" evidence="4">
    <location>
        <begin position="449"/>
        <end position="476"/>
    </location>
</feature>
<evidence type="ECO:0000256" key="4">
    <source>
        <dbReference type="SAM" id="MobiDB-lite"/>
    </source>
</evidence>
<keyword evidence="3" id="KW-0862">Zinc</keyword>
<keyword evidence="1 2" id="KW-0802">TPR repeat</keyword>
<dbReference type="InterPro" id="IPR011990">
    <property type="entry name" value="TPR-like_helical_dom_sf"/>
</dbReference>
<feature type="domain" description="C3H1-type" evidence="5">
    <location>
        <begin position="945"/>
        <end position="972"/>
    </location>
</feature>
<dbReference type="GeneID" id="72004589"/>
<feature type="domain" description="C3H1-type" evidence="5">
    <location>
        <begin position="911"/>
        <end position="938"/>
    </location>
</feature>
<accession>A0ABQ8KEN1</accession>
<keyword evidence="7" id="KW-1185">Reference proteome</keyword>
<dbReference type="InterPro" id="IPR000571">
    <property type="entry name" value="Znf_CCCH"/>
</dbReference>
<dbReference type="PANTHER" id="PTHR46423:SF1">
    <property type="entry name" value="RNA POLYMERASE II-ASSOCIATED PROTEIN 3"/>
    <property type="match status" value="1"/>
</dbReference>
<dbReference type="SMART" id="SM00028">
    <property type="entry name" value="TPR"/>
    <property type="match status" value="3"/>
</dbReference>
<dbReference type="RefSeq" id="XP_047778482.1">
    <property type="nucleotide sequence ID" value="XM_047923857.1"/>
</dbReference>
<organism evidence="6 7">
    <name type="scientific">Rhodofomes roseus</name>
    <dbReference type="NCBI Taxonomy" id="34475"/>
    <lineage>
        <taxon>Eukaryota</taxon>
        <taxon>Fungi</taxon>
        <taxon>Dikarya</taxon>
        <taxon>Basidiomycota</taxon>
        <taxon>Agaricomycotina</taxon>
        <taxon>Agaricomycetes</taxon>
        <taxon>Polyporales</taxon>
        <taxon>Rhodofomes</taxon>
    </lineage>
</organism>